<dbReference type="AlphaFoldDB" id="A0A8J6XTS7"/>
<gene>
    <name evidence="1" type="ORF">IFK94_10730</name>
</gene>
<sequence>MGKLNGLKRHALNAAILAGIILMTVSVVSSADMKLTVQVTEPFEVNGVVHPAGTLQVKTVRDYTPTQTINELWLAGDCLGYIIAHKAEAEVTYPVRTDTMFFTRSSKGHLVLAGYVLMTNDSSKLFRYQHQVKADGWNAGILEPEPVFIAGSLR</sequence>
<dbReference type="EMBL" id="JACXWD010000036">
    <property type="protein sequence ID" value="MBD3868587.1"/>
    <property type="molecule type" value="Genomic_DNA"/>
</dbReference>
<name>A0A8J6XTS7_9BACT</name>
<organism evidence="1 2">
    <name type="scientific">Candidatus Polarisedimenticola svalbardensis</name>
    <dbReference type="NCBI Taxonomy" id="2886004"/>
    <lineage>
        <taxon>Bacteria</taxon>
        <taxon>Pseudomonadati</taxon>
        <taxon>Acidobacteriota</taxon>
        <taxon>Candidatus Polarisedimenticolia</taxon>
        <taxon>Candidatus Polarisedimenticolales</taxon>
        <taxon>Candidatus Polarisedimenticolaceae</taxon>
        <taxon>Candidatus Polarisedimenticola</taxon>
    </lineage>
</organism>
<comment type="caution">
    <text evidence="1">The sequence shown here is derived from an EMBL/GenBank/DDBJ whole genome shotgun (WGS) entry which is preliminary data.</text>
</comment>
<evidence type="ECO:0000313" key="2">
    <source>
        <dbReference type="Proteomes" id="UP000648239"/>
    </source>
</evidence>
<accession>A0A8J6XTS7</accession>
<evidence type="ECO:0000313" key="1">
    <source>
        <dbReference type="EMBL" id="MBD3868587.1"/>
    </source>
</evidence>
<reference evidence="1 2" key="1">
    <citation type="submission" date="2020-08" db="EMBL/GenBank/DDBJ databases">
        <title>Acidobacteriota in marine sediments use diverse sulfur dissimilation pathways.</title>
        <authorList>
            <person name="Wasmund K."/>
        </authorList>
    </citation>
    <scope>NUCLEOTIDE SEQUENCE [LARGE SCALE GENOMIC DNA]</scope>
    <source>
        <strain evidence="1">MAG AM4</strain>
    </source>
</reference>
<dbReference type="Proteomes" id="UP000648239">
    <property type="component" value="Unassembled WGS sequence"/>
</dbReference>
<proteinExistence type="predicted"/>
<protein>
    <submittedName>
        <fullName evidence="1">Uncharacterized protein</fullName>
    </submittedName>
</protein>